<name>A0A7J6UY90_THATH</name>
<sequence length="61" mass="6986">MQLRGYWGLRTMDMVMNGQDAMHIVLTTDQENSAPAPANQKTQTFLVRPSFCNFVKPFDHV</sequence>
<proteinExistence type="predicted"/>
<reference evidence="1 2" key="1">
    <citation type="submission" date="2020-06" db="EMBL/GenBank/DDBJ databases">
        <title>Transcriptomic and genomic resources for Thalictrum thalictroides and T. hernandezii: Facilitating candidate gene discovery in an emerging model plant lineage.</title>
        <authorList>
            <person name="Arias T."/>
            <person name="Riano-Pachon D.M."/>
            <person name="Di Stilio V.S."/>
        </authorList>
    </citation>
    <scope>NUCLEOTIDE SEQUENCE [LARGE SCALE GENOMIC DNA]</scope>
    <source>
        <strain evidence="2">cv. WT478/WT964</strain>
        <tissue evidence="1">Leaves</tissue>
    </source>
</reference>
<keyword evidence="2" id="KW-1185">Reference proteome</keyword>
<organism evidence="1 2">
    <name type="scientific">Thalictrum thalictroides</name>
    <name type="common">Rue-anemone</name>
    <name type="synonym">Anemone thalictroides</name>
    <dbReference type="NCBI Taxonomy" id="46969"/>
    <lineage>
        <taxon>Eukaryota</taxon>
        <taxon>Viridiplantae</taxon>
        <taxon>Streptophyta</taxon>
        <taxon>Embryophyta</taxon>
        <taxon>Tracheophyta</taxon>
        <taxon>Spermatophyta</taxon>
        <taxon>Magnoliopsida</taxon>
        <taxon>Ranunculales</taxon>
        <taxon>Ranunculaceae</taxon>
        <taxon>Thalictroideae</taxon>
        <taxon>Thalictrum</taxon>
    </lineage>
</organism>
<dbReference type="Proteomes" id="UP000554482">
    <property type="component" value="Unassembled WGS sequence"/>
</dbReference>
<evidence type="ECO:0000313" key="1">
    <source>
        <dbReference type="EMBL" id="KAF5177391.1"/>
    </source>
</evidence>
<evidence type="ECO:0000313" key="2">
    <source>
        <dbReference type="Proteomes" id="UP000554482"/>
    </source>
</evidence>
<protein>
    <submittedName>
        <fullName evidence="1">Uncharacterized protein</fullName>
    </submittedName>
</protein>
<comment type="caution">
    <text evidence="1">The sequence shown here is derived from an EMBL/GenBank/DDBJ whole genome shotgun (WGS) entry which is preliminary data.</text>
</comment>
<accession>A0A7J6UY90</accession>
<dbReference type="AlphaFoldDB" id="A0A7J6UY90"/>
<dbReference type="EMBL" id="JABWDY010041450">
    <property type="protein sequence ID" value="KAF5177391.1"/>
    <property type="molecule type" value="Genomic_DNA"/>
</dbReference>
<gene>
    <name evidence="1" type="ORF">FRX31_033019</name>
</gene>